<feature type="transmembrane region" description="Helical" evidence="1">
    <location>
        <begin position="36"/>
        <end position="55"/>
    </location>
</feature>
<protein>
    <submittedName>
        <fullName evidence="2">Uncharacterized protein</fullName>
    </submittedName>
</protein>
<keyword evidence="1" id="KW-0472">Membrane</keyword>
<keyword evidence="3" id="KW-1185">Reference proteome</keyword>
<name>N1WNA7_9FLAO</name>
<keyword evidence="1" id="KW-0812">Transmembrane</keyword>
<dbReference type="EMBL" id="APLF01000013">
    <property type="protein sequence ID" value="EMY80445.1"/>
    <property type="molecule type" value="Genomic_DNA"/>
</dbReference>
<dbReference type="RefSeq" id="WP_003442433.1">
    <property type="nucleotide sequence ID" value="NZ_APLF01000013.1"/>
</dbReference>
<evidence type="ECO:0000313" key="3">
    <source>
        <dbReference type="Proteomes" id="UP000012317"/>
    </source>
</evidence>
<accession>N1WNA7</accession>
<proteinExistence type="predicted"/>
<keyword evidence="1" id="KW-1133">Transmembrane helix</keyword>
<reference evidence="2 3" key="1">
    <citation type="journal article" date="2014" name="Genome Biol. Evol.">
        <title>Extensive gene acquisition in the extremely psychrophilic bacterial species Psychroflexus torquis and the link to sea-ice ecosystem specialism.</title>
        <authorList>
            <person name="Feng S."/>
            <person name="Powell S.M."/>
            <person name="Wilson R."/>
            <person name="Bowman J.P."/>
        </authorList>
    </citation>
    <scope>NUCLEOTIDE SEQUENCE [LARGE SCALE GENOMIC DNA]</scope>
    <source>
        <strain evidence="2 3">ACAM 44</strain>
    </source>
</reference>
<sequence>MKVRFKKRRQNTNLIFGIFWFVLGILYLVFTDNNTFWIGYVHLVSGALFMIQNFYDSRHQYLHIENGVIQKNIFYGFSNKINLDEVYEINGTKSNYILKSEARKLSIDPSLIDEQSLIKLFQILRQVDLPSERNHFSKYKPELE</sequence>
<dbReference type="Proteomes" id="UP000012317">
    <property type="component" value="Unassembled WGS sequence"/>
</dbReference>
<organism evidence="2 3">
    <name type="scientific">Psychroflexus gondwanensis ACAM 44</name>
    <dbReference type="NCBI Taxonomy" id="1189619"/>
    <lineage>
        <taxon>Bacteria</taxon>
        <taxon>Pseudomonadati</taxon>
        <taxon>Bacteroidota</taxon>
        <taxon>Flavobacteriia</taxon>
        <taxon>Flavobacteriales</taxon>
        <taxon>Flavobacteriaceae</taxon>
        <taxon>Psychroflexus</taxon>
    </lineage>
</organism>
<gene>
    <name evidence="2" type="ORF">pgond44_11883</name>
</gene>
<feature type="transmembrane region" description="Helical" evidence="1">
    <location>
        <begin position="12"/>
        <end position="30"/>
    </location>
</feature>
<evidence type="ECO:0000313" key="2">
    <source>
        <dbReference type="EMBL" id="EMY80445.1"/>
    </source>
</evidence>
<evidence type="ECO:0000256" key="1">
    <source>
        <dbReference type="SAM" id="Phobius"/>
    </source>
</evidence>
<dbReference type="eggNOG" id="ENOG5030MZ6">
    <property type="taxonomic scope" value="Bacteria"/>
</dbReference>
<dbReference type="AlphaFoldDB" id="N1WNA7"/>
<comment type="caution">
    <text evidence="2">The sequence shown here is derived from an EMBL/GenBank/DDBJ whole genome shotgun (WGS) entry which is preliminary data.</text>
</comment>